<dbReference type="InterPro" id="IPR004006">
    <property type="entry name" value="DhaK_dom"/>
</dbReference>
<organism evidence="2">
    <name type="scientific">marine metagenome</name>
    <dbReference type="NCBI Taxonomy" id="408172"/>
    <lineage>
        <taxon>unclassified sequences</taxon>
        <taxon>metagenomes</taxon>
        <taxon>ecological metagenomes</taxon>
    </lineage>
</organism>
<protein>
    <recommendedName>
        <fullName evidence="1">DhaK domain-containing protein</fullName>
    </recommendedName>
</protein>
<dbReference type="PROSITE" id="PS51481">
    <property type="entry name" value="DHAK"/>
    <property type="match status" value="1"/>
</dbReference>
<gene>
    <name evidence="2" type="ORF">METZ01_LOCUS145765</name>
</gene>
<dbReference type="PANTHER" id="PTHR28629">
    <property type="entry name" value="TRIOKINASE/FMN CYCLASE"/>
    <property type="match status" value="1"/>
</dbReference>
<dbReference type="PANTHER" id="PTHR28629:SF4">
    <property type="entry name" value="TRIOKINASE_FMN CYCLASE"/>
    <property type="match status" value="1"/>
</dbReference>
<dbReference type="FunFam" id="3.40.50.10440:FF:000001">
    <property type="entry name" value="Dihydroxyacetone kinase, DhaK subunit"/>
    <property type="match status" value="1"/>
</dbReference>
<sequence length="322" mass="35309">MVDEMISGYVKSHCDRVKISKSSNRIIVRNEKKDNSKVALLIGNGSGHEPIAIGWIGKGLLDANVVGDIFSAPSGDLIFEGIKEFKKNSSIILLISHHAGDLMNGEMAIELAQEEKLDAIPLIMYDDIASAPKGNESERRGAAGTTFIYKILGAASENGIQKEELISLGKTVRDATRTLSVGIEGGISPINGKPIFTLEKDEIFIGMGVHGESGYGRQKLTSSFKIVEFITDRILEDYEINSGDIVIPFVNGSGKTTLMELLIIFNDLENYLSNKGIKVFKPLVNEYITTQDTAGFSISLLKSNEEMRKLWCYPVSAPYFHL</sequence>
<dbReference type="GO" id="GO:0019563">
    <property type="term" value="P:glycerol catabolic process"/>
    <property type="evidence" value="ECO:0007669"/>
    <property type="project" value="TreeGrafter"/>
</dbReference>
<proteinExistence type="predicted"/>
<dbReference type="AlphaFoldDB" id="A0A381ZVB0"/>
<dbReference type="EMBL" id="UINC01022719">
    <property type="protein sequence ID" value="SVA92911.1"/>
    <property type="molecule type" value="Genomic_DNA"/>
</dbReference>
<dbReference type="GO" id="GO:0005829">
    <property type="term" value="C:cytosol"/>
    <property type="evidence" value="ECO:0007669"/>
    <property type="project" value="TreeGrafter"/>
</dbReference>
<dbReference type="SUPFAM" id="SSF82549">
    <property type="entry name" value="DAK1/DegV-like"/>
    <property type="match status" value="1"/>
</dbReference>
<reference evidence="2" key="1">
    <citation type="submission" date="2018-05" db="EMBL/GenBank/DDBJ databases">
        <authorList>
            <person name="Lanie J.A."/>
            <person name="Ng W.-L."/>
            <person name="Kazmierczak K.M."/>
            <person name="Andrzejewski T.M."/>
            <person name="Davidsen T.M."/>
            <person name="Wayne K.J."/>
            <person name="Tettelin H."/>
            <person name="Glass J.I."/>
            <person name="Rusch D."/>
            <person name="Podicherti R."/>
            <person name="Tsui H.-C.T."/>
            <person name="Winkler M.E."/>
        </authorList>
    </citation>
    <scope>NUCLEOTIDE SEQUENCE</scope>
</reference>
<accession>A0A381ZVB0</accession>
<feature type="domain" description="DhaK" evidence="1">
    <location>
        <begin position="1"/>
        <end position="320"/>
    </location>
</feature>
<evidence type="ECO:0000313" key="2">
    <source>
        <dbReference type="EMBL" id="SVA92911.1"/>
    </source>
</evidence>
<name>A0A381ZVB0_9ZZZZ</name>
<dbReference type="GO" id="GO:0004371">
    <property type="term" value="F:glycerone kinase activity"/>
    <property type="evidence" value="ECO:0007669"/>
    <property type="project" value="InterPro"/>
</dbReference>
<dbReference type="Pfam" id="PF02733">
    <property type="entry name" value="Dak1"/>
    <property type="match status" value="1"/>
</dbReference>
<dbReference type="InterPro" id="IPR050861">
    <property type="entry name" value="Dihydroxyacetone_Kinase"/>
</dbReference>
<evidence type="ECO:0000259" key="1">
    <source>
        <dbReference type="PROSITE" id="PS51481"/>
    </source>
</evidence>
<dbReference type="Gene3D" id="3.40.50.10440">
    <property type="entry name" value="Dihydroxyacetone kinase, domain 1"/>
    <property type="match status" value="1"/>
</dbReference>
<dbReference type="Gene3D" id="3.30.1180.20">
    <property type="entry name" value="Dihydroxyacetone kinase, domain 2"/>
    <property type="match status" value="1"/>
</dbReference>